<accession>A0ABW3MNF8</accession>
<dbReference type="EMBL" id="JBHTIS010004151">
    <property type="protein sequence ID" value="MFD1052125.1"/>
    <property type="molecule type" value="Genomic_DNA"/>
</dbReference>
<dbReference type="Gene3D" id="2.60.120.10">
    <property type="entry name" value="Jelly Rolls"/>
    <property type="match status" value="1"/>
</dbReference>
<evidence type="ECO:0000313" key="3">
    <source>
        <dbReference type="Proteomes" id="UP001597045"/>
    </source>
</evidence>
<dbReference type="CDD" id="cd00038">
    <property type="entry name" value="CAP_ED"/>
    <property type="match status" value="1"/>
</dbReference>
<feature type="domain" description="Cyclic nucleotide-binding" evidence="1">
    <location>
        <begin position="15"/>
        <end position="124"/>
    </location>
</feature>
<dbReference type="SMART" id="SM00100">
    <property type="entry name" value="cNMP"/>
    <property type="match status" value="1"/>
</dbReference>
<dbReference type="Proteomes" id="UP001597045">
    <property type="component" value="Unassembled WGS sequence"/>
</dbReference>
<dbReference type="InterPro" id="IPR000595">
    <property type="entry name" value="cNMP-bd_dom"/>
</dbReference>
<feature type="non-terminal residue" evidence="2">
    <location>
        <position position="155"/>
    </location>
</feature>
<evidence type="ECO:0000313" key="2">
    <source>
        <dbReference type="EMBL" id="MFD1052125.1"/>
    </source>
</evidence>
<organism evidence="2 3">
    <name type="scientific">Kibdelosporangium lantanae</name>
    <dbReference type="NCBI Taxonomy" id="1497396"/>
    <lineage>
        <taxon>Bacteria</taxon>
        <taxon>Bacillati</taxon>
        <taxon>Actinomycetota</taxon>
        <taxon>Actinomycetes</taxon>
        <taxon>Pseudonocardiales</taxon>
        <taxon>Pseudonocardiaceae</taxon>
        <taxon>Kibdelosporangium</taxon>
    </lineage>
</organism>
<name>A0ABW3MNF8_9PSEU</name>
<sequence>MVEKLTADELRTLFLFEKLDEDKLAWLVEHGHVEYRTAGTHVLTEGEPATCFFVLLEGTVALCRNIGGERVEVNRTDHLGSYFGATQVYLEADVVSKQTYQMTVESVTDTRMFQLPAEDFGPVVREWFPMAVHLLEGLFFGMQNTQRAVNQRERL</sequence>
<dbReference type="InterPro" id="IPR018490">
    <property type="entry name" value="cNMP-bd_dom_sf"/>
</dbReference>
<dbReference type="Pfam" id="PF00027">
    <property type="entry name" value="cNMP_binding"/>
    <property type="match status" value="1"/>
</dbReference>
<reference evidence="3" key="1">
    <citation type="journal article" date="2019" name="Int. J. Syst. Evol. Microbiol.">
        <title>The Global Catalogue of Microorganisms (GCM) 10K type strain sequencing project: providing services to taxonomists for standard genome sequencing and annotation.</title>
        <authorList>
            <consortium name="The Broad Institute Genomics Platform"/>
            <consortium name="The Broad Institute Genome Sequencing Center for Infectious Disease"/>
            <person name="Wu L."/>
            <person name="Ma J."/>
        </authorList>
    </citation>
    <scope>NUCLEOTIDE SEQUENCE [LARGE SCALE GENOMIC DNA]</scope>
    <source>
        <strain evidence="3">JCM 31486</strain>
    </source>
</reference>
<comment type="caution">
    <text evidence="2">The sequence shown here is derived from an EMBL/GenBank/DDBJ whole genome shotgun (WGS) entry which is preliminary data.</text>
</comment>
<dbReference type="InterPro" id="IPR014710">
    <property type="entry name" value="RmlC-like_jellyroll"/>
</dbReference>
<evidence type="ECO:0000259" key="1">
    <source>
        <dbReference type="PROSITE" id="PS50042"/>
    </source>
</evidence>
<dbReference type="PROSITE" id="PS50042">
    <property type="entry name" value="CNMP_BINDING_3"/>
    <property type="match status" value="1"/>
</dbReference>
<proteinExistence type="predicted"/>
<keyword evidence="3" id="KW-1185">Reference proteome</keyword>
<protein>
    <submittedName>
        <fullName evidence="2">Cyclic nucleotide-binding domain-containing protein</fullName>
    </submittedName>
</protein>
<dbReference type="SUPFAM" id="SSF51206">
    <property type="entry name" value="cAMP-binding domain-like"/>
    <property type="match status" value="1"/>
</dbReference>
<gene>
    <name evidence="2" type="ORF">ACFQ1S_44410</name>
</gene>